<evidence type="ECO:0000256" key="8">
    <source>
        <dbReference type="ARBA" id="ARBA00022840"/>
    </source>
</evidence>
<feature type="short sequence motif" description="Q motif" evidence="12">
    <location>
        <begin position="153"/>
        <end position="181"/>
    </location>
</feature>
<evidence type="ECO:0000259" key="13">
    <source>
        <dbReference type="PROSITE" id="PS51192"/>
    </source>
</evidence>
<keyword evidence="6" id="KW-0347">Helicase</keyword>
<evidence type="ECO:0000313" key="18">
    <source>
        <dbReference type="Proteomes" id="UP000039324"/>
    </source>
</evidence>
<name>A0A0G4J3P3_PLABS</name>
<dbReference type="PROSITE" id="PS51192">
    <property type="entry name" value="HELICASE_ATP_BIND_1"/>
    <property type="match status" value="1"/>
</dbReference>
<feature type="domain" description="Helicase ATP-binding" evidence="13">
    <location>
        <begin position="184"/>
        <end position="368"/>
    </location>
</feature>
<evidence type="ECO:0000313" key="19">
    <source>
        <dbReference type="Proteomes" id="UP000290189"/>
    </source>
</evidence>
<dbReference type="GO" id="GO:0008270">
    <property type="term" value="F:zinc ion binding"/>
    <property type="evidence" value="ECO:0007669"/>
    <property type="project" value="UniProtKB-KW"/>
</dbReference>
<accession>A0A0G4J3P3</accession>
<comment type="catalytic activity">
    <reaction evidence="11">
        <text>ATP + H2O = ADP + phosphate + H(+)</text>
        <dbReference type="Rhea" id="RHEA:13065"/>
        <dbReference type="ChEBI" id="CHEBI:15377"/>
        <dbReference type="ChEBI" id="CHEBI:15378"/>
        <dbReference type="ChEBI" id="CHEBI:30616"/>
        <dbReference type="ChEBI" id="CHEBI:43474"/>
        <dbReference type="ChEBI" id="CHEBI:456216"/>
        <dbReference type="EC" id="3.6.4.13"/>
    </reaction>
</comment>
<dbReference type="InterPro" id="IPR014014">
    <property type="entry name" value="RNA_helicase_DEAD_Q_motif"/>
</dbReference>
<evidence type="ECO:0000256" key="3">
    <source>
        <dbReference type="ARBA" id="ARBA00022741"/>
    </source>
</evidence>
<dbReference type="AlphaFoldDB" id="A0A0G4J3P3"/>
<dbReference type="Pfam" id="PF00271">
    <property type="entry name" value="Helicase_C"/>
    <property type="match status" value="1"/>
</dbReference>
<keyword evidence="7" id="KW-0862">Zinc</keyword>
<dbReference type="InterPro" id="IPR001650">
    <property type="entry name" value="Helicase_C-like"/>
</dbReference>
<evidence type="ECO:0000256" key="5">
    <source>
        <dbReference type="ARBA" id="ARBA00022801"/>
    </source>
</evidence>
<evidence type="ECO:0000256" key="7">
    <source>
        <dbReference type="ARBA" id="ARBA00022833"/>
    </source>
</evidence>
<dbReference type="GO" id="GO:0003724">
    <property type="term" value="F:RNA helicase activity"/>
    <property type="evidence" value="ECO:0007669"/>
    <property type="project" value="UniProtKB-EC"/>
</dbReference>
<sequence>MGDINDDDDGFVYVPLKRRREREAQLLSSAHNSRAIRRLADSVEPIVEEPVAPERSTKTLVEVSHEIHAATASKDDRQETVEEEEFLTRNLIAGRGPLLSAAERAGDSVPKERMTTLWTPPSFIRSMTEDQVDAVRTDRRIHVEGEDIMPPIQRFRDMKFPRAILDALTRKGIVNPTPIQMQGLPVALSRRDMIGIASTGSGKTITFVLPMIMTALEAEIRLPLTSGEGPIGLVVCPSRELAQQTFNIVVEFCGALGKSRRVTLNALLCIGGIDMRDQVDPRRSPVHIVVATPGRLMDMLSKKRLNLDSCTFLTLDEADRMIDLGFADDVRTIFGYFSGQRQTVMFSATMPAKIKQFAATSLVDPIVVNVGRAGAASLDVVQHVEYVKEENRMVYILECLQKTAPPVLIFCSNVSDVDDIEEYLLIKGVEAVSIHGGKSQAERQAAIRAFQSGAKDVLVATDIASKGLDFPDIQHVINFDMPKEIEDYVHRIGRTGRRGKTGLATTLINRNCHETTLLDLKYLLMEAKQPIPPMLMTLQDSSLSAGGCPYCGGLGHRVTECPKYMAHSKEKMKASMGGGGDGLSGGY</sequence>
<evidence type="ECO:0000256" key="12">
    <source>
        <dbReference type="PROSITE-ProRule" id="PRU00552"/>
    </source>
</evidence>
<protein>
    <recommendedName>
        <fullName evidence="1">RNA helicase</fullName>
        <ecNumber evidence="1">3.6.4.13</ecNumber>
    </recommendedName>
</protein>
<keyword evidence="9" id="KW-0694">RNA-binding</keyword>
<geneLocation type="mitochondrion" evidence="17"/>
<keyword evidence="18" id="KW-1185">Reference proteome</keyword>
<reference evidence="16 18" key="1">
    <citation type="submission" date="2015-02" db="EMBL/GenBank/DDBJ databases">
        <authorList>
            <person name="Chooi Y.-H."/>
        </authorList>
    </citation>
    <scope>NUCLEOTIDE SEQUENCE [LARGE SCALE GENOMIC DNA]</scope>
    <source>
        <strain evidence="16">E3</strain>
    </source>
</reference>
<evidence type="ECO:0000313" key="16">
    <source>
        <dbReference type="EMBL" id="CEP01901.1"/>
    </source>
</evidence>
<dbReference type="PANTHER" id="PTHR47958">
    <property type="entry name" value="ATP-DEPENDENT RNA HELICASE DBP3"/>
    <property type="match status" value="1"/>
</dbReference>
<dbReference type="PROSITE" id="PS51195">
    <property type="entry name" value="Q_MOTIF"/>
    <property type="match status" value="1"/>
</dbReference>
<dbReference type="Pfam" id="PF00270">
    <property type="entry name" value="DEAD"/>
    <property type="match status" value="1"/>
</dbReference>
<dbReference type="GO" id="GO:0005634">
    <property type="term" value="C:nucleus"/>
    <property type="evidence" value="ECO:0007669"/>
    <property type="project" value="UniProtKB-ARBA"/>
</dbReference>
<dbReference type="GO" id="GO:0005524">
    <property type="term" value="F:ATP binding"/>
    <property type="evidence" value="ECO:0007669"/>
    <property type="project" value="UniProtKB-KW"/>
</dbReference>
<dbReference type="OMA" id="FKTIWTL"/>
<dbReference type="GO" id="GO:0003723">
    <property type="term" value="F:RNA binding"/>
    <property type="evidence" value="ECO:0007669"/>
    <property type="project" value="UniProtKB-KW"/>
</dbReference>
<dbReference type="InterPro" id="IPR014001">
    <property type="entry name" value="Helicase_ATP-bd"/>
</dbReference>
<dbReference type="PROSITE" id="PS51194">
    <property type="entry name" value="HELICASE_CTER"/>
    <property type="match status" value="1"/>
</dbReference>
<dbReference type="EC" id="3.6.4.13" evidence="1"/>
<keyword evidence="2" id="KW-0479">Metal-binding</keyword>
<dbReference type="GO" id="GO:0016787">
    <property type="term" value="F:hydrolase activity"/>
    <property type="evidence" value="ECO:0007669"/>
    <property type="project" value="UniProtKB-KW"/>
</dbReference>
<dbReference type="GO" id="GO:0005737">
    <property type="term" value="C:cytoplasm"/>
    <property type="evidence" value="ECO:0007669"/>
    <property type="project" value="UniProtKB-ARBA"/>
</dbReference>
<evidence type="ECO:0000256" key="9">
    <source>
        <dbReference type="ARBA" id="ARBA00022884"/>
    </source>
</evidence>
<dbReference type="EMBL" id="OVEO01000010">
    <property type="protein sequence ID" value="SPQ98674.1"/>
    <property type="molecule type" value="Genomic_DNA"/>
</dbReference>
<keyword evidence="3" id="KW-0547">Nucleotide-binding</keyword>
<evidence type="ECO:0000256" key="10">
    <source>
        <dbReference type="ARBA" id="ARBA00023594"/>
    </source>
</evidence>
<dbReference type="SUPFAM" id="SSF52540">
    <property type="entry name" value="P-loop containing nucleoside triphosphate hydrolases"/>
    <property type="match status" value="1"/>
</dbReference>
<reference evidence="17 19" key="2">
    <citation type="submission" date="2018-03" db="EMBL/GenBank/DDBJ databases">
        <authorList>
            <person name="Fogelqvist J."/>
        </authorList>
    </citation>
    <scope>NUCLEOTIDE SEQUENCE [LARGE SCALE GENOMIC DNA]</scope>
</reference>
<keyword evidence="17" id="KW-0496">Mitochondrion</keyword>
<gene>
    <name evidence="16" type="ORF">PBRA_008844</name>
    <name evidence="17" type="ORF">PLBR_LOCUS5889</name>
</gene>
<comment type="similarity">
    <text evidence="10">Belongs to the DEAD box helicase family. DDX41 subfamily.</text>
</comment>
<evidence type="ECO:0000256" key="6">
    <source>
        <dbReference type="ARBA" id="ARBA00022806"/>
    </source>
</evidence>
<dbReference type="InterPro" id="IPR036875">
    <property type="entry name" value="Znf_CCHC_sf"/>
</dbReference>
<feature type="domain" description="Helicase C-terminal" evidence="14">
    <location>
        <begin position="379"/>
        <end position="542"/>
    </location>
</feature>
<dbReference type="OrthoDB" id="196131at2759"/>
<dbReference type="Gene3D" id="3.40.50.300">
    <property type="entry name" value="P-loop containing nucleotide triphosphate hydrolases"/>
    <property type="match status" value="2"/>
</dbReference>
<keyword evidence="8" id="KW-0067">ATP-binding</keyword>
<dbReference type="FunFam" id="3.40.50.300:FF:000449">
    <property type="entry name" value="Probable ATP-dependent RNA helicase DDX41"/>
    <property type="match status" value="1"/>
</dbReference>
<evidence type="ECO:0000256" key="4">
    <source>
        <dbReference type="ARBA" id="ARBA00022771"/>
    </source>
</evidence>
<evidence type="ECO:0000313" key="17">
    <source>
        <dbReference type="EMBL" id="SPQ98674.1"/>
    </source>
</evidence>
<organism evidence="16 18">
    <name type="scientific">Plasmodiophora brassicae</name>
    <name type="common">Clubroot disease agent</name>
    <dbReference type="NCBI Taxonomy" id="37360"/>
    <lineage>
        <taxon>Eukaryota</taxon>
        <taxon>Sar</taxon>
        <taxon>Rhizaria</taxon>
        <taxon>Endomyxa</taxon>
        <taxon>Phytomyxea</taxon>
        <taxon>Plasmodiophorida</taxon>
        <taxon>Plasmodiophoridae</taxon>
        <taxon>Plasmodiophora</taxon>
    </lineage>
</organism>
<dbReference type="EMBL" id="CDSF01000121">
    <property type="protein sequence ID" value="CEP01901.1"/>
    <property type="molecule type" value="Genomic_DNA"/>
</dbReference>
<evidence type="ECO:0000259" key="15">
    <source>
        <dbReference type="PROSITE" id="PS51195"/>
    </source>
</evidence>
<dbReference type="Proteomes" id="UP000039324">
    <property type="component" value="Unassembled WGS sequence"/>
</dbReference>
<dbReference type="SUPFAM" id="SSF57756">
    <property type="entry name" value="Retrovirus zinc finger-like domains"/>
    <property type="match status" value="1"/>
</dbReference>
<dbReference type="CDD" id="cd18787">
    <property type="entry name" value="SF2_C_DEAD"/>
    <property type="match status" value="1"/>
</dbReference>
<dbReference type="FunFam" id="3.40.50.300:FF:000657">
    <property type="entry name" value="Probable ATP-dependent RNA helicase DDX41"/>
    <property type="match status" value="1"/>
</dbReference>
<evidence type="ECO:0000256" key="2">
    <source>
        <dbReference type="ARBA" id="ARBA00022723"/>
    </source>
</evidence>
<evidence type="ECO:0000256" key="11">
    <source>
        <dbReference type="ARBA" id="ARBA00047984"/>
    </source>
</evidence>
<evidence type="ECO:0000256" key="1">
    <source>
        <dbReference type="ARBA" id="ARBA00012552"/>
    </source>
</evidence>
<keyword evidence="4" id="KW-0863">Zinc-finger</keyword>
<keyword evidence="5" id="KW-0378">Hydrolase</keyword>
<dbReference type="Proteomes" id="UP000290189">
    <property type="component" value="Unassembled WGS sequence"/>
</dbReference>
<feature type="domain" description="DEAD-box RNA helicase Q" evidence="15">
    <location>
        <begin position="153"/>
        <end position="181"/>
    </location>
</feature>
<dbReference type="InterPro" id="IPR011545">
    <property type="entry name" value="DEAD/DEAH_box_helicase_dom"/>
</dbReference>
<dbReference type="STRING" id="37360.A0A0G4J3P3"/>
<dbReference type="InterPro" id="IPR027417">
    <property type="entry name" value="P-loop_NTPase"/>
</dbReference>
<proteinExistence type="inferred from homology"/>
<evidence type="ECO:0000259" key="14">
    <source>
        <dbReference type="PROSITE" id="PS51194"/>
    </source>
</evidence>
<dbReference type="SMART" id="SM00490">
    <property type="entry name" value="HELICc"/>
    <property type="match status" value="1"/>
</dbReference>
<dbReference type="SMART" id="SM00487">
    <property type="entry name" value="DEXDc"/>
    <property type="match status" value="1"/>
</dbReference>